<dbReference type="FunFam" id="3.30.70.270:FF:000001">
    <property type="entry name" value="Diguanylate cyclase domain protein"/>
    <property type="match status" value="1"/>
</dbReference>
<reference evidence="5 6" key="1">
    <citation type="journal article" date="2015" name="Int. J. Syst. Evol. Microbiol.">
        <title>Description of Sphingopyxis fribergensis sp. nov. - a soil bacterium with the ability to degrade styrene and phenylacetic acid.</title>
        <authorList>
            <person name="Oelschlagel M."/>
            <person name="Ruckert C."/>
            <person name="Kalinowski J."/>
            <person name="Schmidt G."/>
            <person name="Schlomann M."/>
            <person name="Tischler D."/>
        </authorList>
    </citation>
    <scope>NUCLEOTIDE SEQUENCE [LARGE SCALE GENOMIC DNA]</scope>
    <source>
        <strain evidence="5 6">Kp5.2</strain>
    </source>
</reference>
<dbReference type="CDD" id="cd01949">
    <property type="entry name" value="GGDEF"/>
    <property type="match status" value="1"/>
</dbReference>
<dbReference type="InterPro" id="IPR029787">
    <property type="entry name" value="Nucleotide_cyclase"/>
</dbReference>
<dbReference type="AlphaFoldDB" id="A0A0A7PAB4"/>
<proteinExistence type="predicted"/>
<name>A0A0A7PAB4_9SPHN</name>
<dbReference type="SMART" id="SM00267">
    <property type="entry name" value="GGDEF"/>
    <property type="match status" value="1"/>
</dbReference>
<dbReference type="Proteomes" id="UP000030907">
    <property type="component" value="Chromosome"/>
</dbReference>
<evidence type="ECO:0000259" key="4">
    <source>
        <dbReference type="PROSITE" id="PS50887"/>
    </source>
</evidence>
<dbReference type="NCBIfam" id="TIGR00254">
    <property type="entry name" value="GGDEF"/>
    <property type="match status" value="1"/>
</dbReference>
<dbReference type="CDD" id="cd00130">
    <property type="entry name" value="PAS"/>
    <property type="match status" value="1"/>
</dbReference>
<evidence type="ECO:0000313" key="5">
    <source>
        <dbReference type="EMBL" id="AJA07021.1"/>
    </source>
</evidence>
<dbReference type="PROSITE" id="PS50887">
    <property type="entry name" value="GGDEF"/>
    <property type="match status" value="1"/>
</dbReference>
<protein>
    <recommendedName>
        <fullName evidence="1">diguanylate cyclase</fullName>
        <ecNumber evidence="1">2.7.7.65</ecNumber>
    </recommendedName>
</protein>
<sequence>MELALGSWARTAGNRHGAGTGTSRQPPASSSGPRRPAYFAIAPIALCVIDRQRRFTAANERMAELAGCPTGALAGRYAASLLADADTILSSCFAKADAGEQLRDLVVAWRGRQLQLSFAPLVEDGHVGGLCVAAADITRRVRTERRLQRSRRRLLSIAARDHLTGLLNRRGLEMRLRRELRRAGAESASVAVLLIDIDHFKLYNDRFGHPAGDKCLRAVSAALEECSRGTAAVARYGGEEFALVLPDASPRTAGELADRCRQAVNSLAVPHPATDRGRVTISIGVALIEGDAVDGSIVSHAAELLRASDELLYRAKRLGRDRISIASVTR</sequence>
<dbReference type="PANTHER" id="PTHR45138">
    <property type="entry name" value="REGULATORY COMPONENTS OF SENSORY TRANSDUCTION SYSTEM"/>
    <property type="match status" value="1"/>
</dbReference>
<dbReference type="SUPFAM" id="SSF55073">
    <property type="entry name" value="Nucleotide cyclase"/>
    <property type="match status" value="1"/>
</dbReference>
<dbReference type="HOGENOM" id="CLU_000445_11_4_5"/>
<accession>A0A0A7PAB4</accession>
<evidence type="ECO:0000313" key="6">
    <source>
        <dbReference type="Proteomes" id="UP000030907"/>
    </source>
</evidence>
<dbReference type="GO" id="GO:1902201">
    <property type="term" value="P:negative regulation of bacterial-type flagellum-dependent cell motility"/>
    <property type="evidence" value="ECO:0007669"/>
    <property type="project" value="TreeGrafter"/>
</dbReference>
<dbReference type="InterPro" id="IPR050469">
    <property type="entry name" value="Diguanylate_Cyclase"/>
</dbReference>
<comment type="catalytic activity">
    <reaction evidence="2">
        <text>2 GTP = 3',3'-c-di-GMP + 2 diphosphate</text>
        <dbReference type="Rhea" id="RHEA:24898"/>
        <dbReference type="ChEBI" id="CHEBI:33019"/>
        <dbReference type="ChEBI" id="CHEBI:37565"/>
        <dbReference type="ChEBI" id="CHEBI:58805"/>
        <dbReference type="EC" id="2.7.7.65"/>
    </reaction>
</comment>
<dbReference type="Gene3D" id="3.30.450.20">
    <property type="entry name" value="PAS domain"/>
    <property type="match status" value="1"/>
</dbReference>
<evidence type="ECO:0000256" key="3">
    <source>
        <dbReference type="SAM" id="MobiDB-lite"/>
    </source>
</evidence>
<dbReference type="Gene3D" id="3.30.70.270">
    <property type="match status" value="1"/>
</dbReference>
<gene>
    <name evidence="5" type="ORF">SKP52_00355</name>
</gene>
<dbReference type="Pfam" id="PF00990">
    <property type="entry name" value="GGDEF"/>
    <property type="match status" value="1"/>
</dbReference>
<dbReference type="PANTHER" id="PTHR45138:SF9">
    <property type="entry name" value="DIGUANYLATE CYCLASE DGCM-RELATED"/>
    <property type="match status" value="1"/>
</dbReference>
<dbReference type="InterPro" id="IPR043128">
    <property type="entry name" value="Rev_trsase/Diguanyl_cyclase"/>
</dbReference>
<dbReference type="EMBL" id="CP009122">
    <property type="protein sequence ID" value="AJA07021.1"/>
    <property type="molecule type" value="Genomic_DNA"/>
</dbReference>
<dbReference type="InterPro" id="IPR000014">
    <property type="entry name" value="PAS"/>
</dbReference>
<feature type="region of interest" description="Disordered" evidence="3">
    <location>
        <begin position="12"/>
        <end position="33"/>
    </location>
</feature>
<evidence type="ECO:0000256" key="2">
    <source>
        <dbReference type="ARBA" id="ARBA00034247"/>
    </source>
</evidence>
<feature type="compositionally biased region" description="Low complexity" evidence="3">
    <location>
        <begin position="23"/>
        <end position="33"/>
    </location>
</feature>
<dbReference type="SUPFAM" id="SSF55785">
    <property type="entry name" value="PYP-like sensor domain (PAS domain)"/>
    <property type="match status" value="1"/>
</dbReference>
<organism evidence="5 6">
    <name type="scientific">Sphingopyxis fribergensis</name>
    <dbReference type="NCBI Taxonomy" id="1515612"/>
    <lineage>
        <taxon>Bacteria</taxon>
        <taxon>Pseudomonadati</taxon>
        <taxon>Pseudomonadota</taxon>
        <taxon>Alphaproteobacteria</taxon>
        <taxon>Sphingomonadales</taxon>
        <taxon>Sphingomonadaceae</taxon>
        <taxon>Sphingopyxis</taxon>
    </lineage>
</organism>
<dbReference type="GO" id="GO:0052621">
    <property type="term" value="F:diguanylate cyclase activity"/>
    <property type="evidence" value="ECO:0007669"/>
    <property type="project" value="UniProtKB-EC"/>
</dbReference>
<dbReference type="InterPro" id="IPR013656">
    <property type="entry name" value="PAS_4"/>
</dbReference>
<dbReference type="EC" id="2.7.7.65" evidence="1"/>
<dbReference type="KEGG" id="sphk:SKP52_00355"/>
<evidence type="ECO:0000256" key="1">
    <source>
        <dbReference type="ARBA" id="ARBA00012528"/>
    </source>
</evidence>
<dbReference type="STRING" id="1515612.SKP52_00355"/>
<dbReference type="GO" id="GO:0005886">
    <property type="term" value="C:plasma membrane"/>
    <property type="evidence" value="ECO:0007669"/>
    <property type="project" value="TreeGrafter"/>
</dbReference>
<feature type="domain" description="GGDEF" evidence="4">
    <location>
        <begin position="188"/>
        <end position="328"/>
    </location>
</feature>
<keyword evidence="6" id="KW-1185">Reference proteome</keyword>
<dbReference type="InterPro" id="IPR000160">
    <property type="entry name" value="GGDEF_dom"/>
</dbReference>
<dbReference type="InterPro" id="IPR035965">
    <property type="entry name" value="PAS-like_dom_sf"/>
</dbReference>
<dbReference type="GO" id="GO:0043709">
    <property type="term" value="P:cell adhesion involved in single-species biofilm formation"/>
    <property type="evidence" value="ECO:0007669"/>
    <property type="project" value="TreeGrafter"/>
</dbReference>
<dbReference type="RefSeq" id="WP_160292333.1">
    <property type="nucleotide sequence ID" value="NZ_CP009122.1"/>
</dbReference>
<dbReference type="Pfam" id="PF08448">
    <property type="entry name" value="PAS_4"/>
    <property type="match status" value="1"/>
</dbReference>